<keyword evidence="2" id="KW-1185">Reference proteome</keyword>
<gene>
    <name evidence="1" type="ORF">V8G54_011314</name>
</gene>
<dbReference type="AlphaFoldDB" id="A0AAQ3NSL9"/>
<proteinExistence type="predicted"/>
<dbReference type="PANTHER" id="PTHR31170">
    <property type="entry name" value="BNAC04G53230D PROTEIN"/>
    <property type="match status" value="1"/>
</dbReference>
<dbReference type="Pfam" id="PF03140">
    <property type="entry name" value="DUF247"/>
    <property type="match status" value="2"/>
</dbReference>
<organism evidence="1 2">
    <name type="scientific">Vigna mungo</name>
    <name type="common">Black gram</name>
    <name type="synonym">Phaseolus mungo</name>
    <dbReference type="NCBI Taxonomy" id="3915"/>
    <lineage>
        <taxon>Eukaryota</taxon>
        <taxon>Viridiplantae</taxon>
        <taxon>Streptophyta</taxon>
        <taxon>Embryophyta</taxon>
        <taxon>Tracheophyta</taxon>
        <taxon>Spermatophyta</taxon>
        <taxon>Magnoliopsida</taxon>
        <taxon>eudicotyledons</taxon>
        <taxon>Gunneridae</taxon>
        <taxon>Pentapetalae</taxon>
        <taxon>rosids</taxon>
        <taxon>fabids</taxon>
        <taxon>Fabales</taxon>
        <taxon>Fabaceae</taxon>
        <taxon>Papilionoideae</taxon>
        <taxon>50 kb inversion clade</taxon>
        <taxon>NPAAA clade</taxon>
        <taxon>indigoferoid/millettioid clade</taxon>
        <taxon>Phaseoleae</taxon>
        <taxon>Vigna</taxon>
    </lineage>
</organism>
<dbReference type="Proteomes" id="UP001374535">
    <property type="component" value="Chromosome 4"/>
</dbReference>
<reference evidence="1 2" key="1">
    <citation type="journal article" date="2023" name="Life. Sci Alliance">
        <title>Evolutionary insights into 3D genome organization and epigenetic landscape of Vigna mungo.</title>
        <authorList>
            <person name="Junaid A."/>
            <person name="Singh B."/>
            <person name="Bhatia S."/>
        </authorList>
    </citation>
    <scope>NUCLEOTIDE SEQUENCE [LARGE SCALE GENOMIC DNA]</scope>
    <source>
        <strain evidence="1">Urdbean</strain>
    </source>
</reference>
<protein>
    <submittedName>
        <fullName evidence="1">Uncharacterized protein</fullName>
    </submittedName>
</protein>
<evidence type="ECO:0000313" key="2">
    <source>
        <dbReference type="Proteomes" id="UP001374535"/>
    </source>
</evidence>
<sequence length="755" mass="86412">MDSSSIFNSEYDEDCWVIRINEIVSETHHSVLKRIPVCIFHVPKSLSCGKPEAFVPQLVAIGPYTHFRPELYPMERIKIFDAKAVLDHFNKHELKQVVQEFRDTATFIRASYHKHLCLKDETLLYTVAIDALFLLNFFHKYVNDRLSGSFIRGLGDPTQCRGLPLTKEAIIRDILMVENQIPMFSLFKILQFESSEPDHSVQEYLGSMLLSFCKQHSPLKLTHSPACSEAVSKHCHVLDLMYHLVVSDAVNSETPIPDPSQAKQIQTDLIKAEKMQIVVFRAEQMQTELFEVEQMQTMMFKVEQMKVVFFGVKMLKTELSEEENMNPRLSYNEPMLGDVELLEKPTIQSPKSSQKSNAAVQKSSNYEVIAISFKKVKGVLTWTVETLKKLKDVNIPLGKPVKQHLDRVIKVSSQLDILSSNAKSSEEEEEEEDEATMIINIPCVRELDSVGVCFKPVEGGNMAIEFDETKGIFYLPVVKLDVNSEVIMRNLVAYEALTQPDFLIFTRYTELMRGIVDSVKDVKLLMKAGIIESGSTLTVEETDELFNGMSKSIGPTKTHKLDETINKVNKYYNDKRKANFFKASTDYVYRSWKFFTLLATFLLLAMTAIETVCTAYDCKGSESDQDHWVIRINQMVSETHHSIMKKIPVCIYHVPKSLSSAKPEAFSPQLIAIGPYTHFRPELYPMERFKIFAAKAVLDHFNKHDLKQVVQEFRHTATFIRASYHKYLDLKDETLLYSMAIDALKWVDMIGMEGS</sequence>
<dbReference type="PANTHER" id="PTHR31170:SF25">
    <property type="entry name" value="BNAA09G04570D PROTEIN"/>
    <property type="match status" value="1"/>
</dbReference>
<dbReference type="EMBL" id="CP144697">
    <property type="protein sequence ID" value="WVZ13748.1"/>
    <property type="molecule type" value="Genomic_DNA"/>
</dbReference>
<name>A0AAQ3NSL9_VIGMU</name>
<dbReference type="InterPro" id="IPR004158">
    <property type="entry name" value="DUF247_pln"/>
</dbReference>
<evidence type="ECO:0000313" key="1">
    <source>
        <dbReference type="EMBL" id="WVZ13748.1"/>
    </source>
</evidence>
<accession>A0AAQ3NSL9</accession>